<reference evidence="3" key="1">
    <citation type="submission" date="2021-06" db="EMBL/GenBank/DDBJ databases">
        <title>Description of novel taxa of the family Lachnospiraceae.</title>
        <authorList>
            <person name="Chaplin A.V."/>
            <person name="Sokolova S.R."/>
            <person name="Pikina A.P."/>
            <person name="Korzhanova M."/>
            <person name="Belova V."/>
            <person name="Korostin D."/>
            <person name="Efimov B.A."/>
        </authorList>
    </citation>
    <scope>NUCLEOTIDE SEQUENCE</scope>
    <source>
        <strain evidence="3">ASD5720</strain>
    </source>
</reference>
<organism evidence="3 4">
    <name type="scientific">Diplocloster agilis</name>
    <dbReference type="NCBI Taxonomy" id="2850323"/>
    <lineage>
        <taxon>Bacteria</taxon>
        <taxon>Bacillati</taxon>
        <taxon>Bacillota</taxon>
        <taxon>Clostridia</taxon>
        <taxon>Lachnospirales</taxon>
        <taxon>Lachnospiraceae</taxon>
        <taxon>Diplocloster</taxon>
    </lineage>
</organism>
<protein>
    <submittedName>
        <fullName evidence="3">DUF4474 domain-containing protein</fullName>
    </submittedName>
</protein>
<accession>A0A949NGS4</accession>
<dbReference type="Proteomes" id="UP000712157">
    <property type="component" value="Unassembled WGS sequence"/>
</dbReference>
<keyword evidence="1" id="KW-1133">Transmembrane helix</keyword>
<evidence type="ECO:0000313" key="4">
    <source>
        <dbReference type="Proteomes" id="UP000712157"/>
    </source>
</evidence>
<keyword evidence="1" id="KW-0812">Transmembrane</keyword>
<comment type="caution">
    <text evidence="3">The sequence shown here is derived from an EMBL/GenBank/DDBJ whole genome shotgun (WGS) entry which is preliminary data.</text>
</comment>
<keyword evidence="4" id="KW-1185">Reference proteome</keyword>
<dbReference type="Pfam" id="PF14751">
    <property type="entry name" value="DUF4474"/>
    <property type="match status" value="1"/>
</dbReference>
<proteinExistence type="predicted"/>
<evidence type="ECO:0000313" key="3">
    <source>
        <dbReference type="EMBL" id="MBU9735015.1"/>
    </source>
</evidence>
<feature type="transmembrane region" description="Helical" evidence="1">
    <location>
        <begin position="6"/>
        <end position="25"/>
    </location>
</feature>
<dbReference type="InterPro" id="IPR029322">
    <property type="entry name" value="DUF4474"/>
</dbReference>
<gene>
    <name evidence="3" type="ORF">KTH89_00605</name>
</gene>
<evidence type="ECO:0000259" key="2">
    <source>
        <dbReference type="Pfam" id="PF14751"/>
    </source>
</evidence>
<name>A0A949NGS4_9FIRM</name>
<dbReference type="EMBL" id="JAHQCW010000001">
    <property type="protein sequence ID" value="MBU9735015.1"/>
    <property type="molecule type" value="Genomic_DNA"/>
</dbReference>
<sequence length="455" mass="51677">MITVILIISCILLALILILGIVWLIRTRHFRPNPDKAQQQNALNNDLKDSGFAYHLMDDYFYSRMDCWQREVGYCRLYDEGAPFFNMIFDAEPITFSYGGKRWLIELWKGQYGITTGAEIGIYNTTLEDLDTDRFRGTFYENIQDSEFLPLSFVLRRKGRVLLRREATHWWLTAFKLGTFSKLRTLTMDASISFPDAKMCAAFVGGLIETGYRRREYKVRGNRVDIRFTKPHSDQPASRNKLQAGIVQKVNKSNCRLYKKATARYSDTLDKLEYLKNAMPEVYELFVKSLYAKGVYAAFDWIRDIIYPHHPVPPVPPKPPYPPVPPCPPKPPCPPTPPCPPKPPCPPMPTCPLEPTCPPVSACLPLLGCPPKPSRPAMPSCPAVSSFPDTSSCPTRPVNSLEQDYSAESRCGRSHSDLCHSGDQAFHYASEYAHEDHVREILMTGPQDAEKTDIE</sequence>
<evidence type="ECO:0000256" key="1">
    <source>
        <dbReference type="SAM" id="Phobius"/>
    </source>
</evidence>
<dbReference type="RefSeq" id="WP_158343344.1">
    <property type="nucleotide sequence ID" value="NZ_JAHQCW010000001.1"/>
</dbReference>
<dbReference type="AlphaFoldDB" id="A0A949NGS4"/>
<feature type="domain" description="DUF4474" evidence="2">
    <location>
        <begin position="44"/>
        <end position="283"/>
    </location>
</feature>
<keyword evidence="1" id="KW-0472">Membrane</keyword>